<dbReference type="Gene3D" id="2.30.110.10">
    <property type="entry name" value="Electron Transport, Fmn-binding Protein, Chain A"/>
    <property type="match status" value="1"/>
</dbReference>
<organism evidence="5 6">
    <name type="scientific">Paenibacillus chartarius</name>
    <dbReference type="NCBI Taxonomy" id="747481"/>
    <lineage>
        <taxon>Bacteria</taxon>
        <taxon>Bacillati</taxon>
        <taxon>Bacillota</taxon>
        <taxon>Bacilli</taxon>
        <taxon>Bacillales</taxon>
        <taxon>Paenibacillaceae</taxon>
        <taxon>Paenibacillus</taxon>
    </lineage>
</organism>
<dbReference type="InterPro" id="IPR000792">
    <property type="entry name" value="Tscrpt_reg_LuxR_C"/>
</dbReference>
<dbReference type="InterPro" id="IPR036388">
    <property type="entry name" value="WH-like_DNA-bd_sf"/>
</dbReference>
<dbReference type="CDD" id="cd06170">
    <property type="entry name" value="LuxR_C_like"/>
    <property type="match status" value="1"/>
</dbReference>
<dbReference type="Proteomes" id="UP001589776">
    <property type="component" value="Unassembled WGS sequence"/>
</dbReference>
<dbReference type="PROSITE" id="PS50043">
    <property type="entry name" value="HTH_LUXR_2"/>
    <property type="match status" value="1"/>
</dbReference>
<keyword evidence="3" id="KW-0804">Transcription</keyword>
<keyword evidence="2" id="KW-0238">DNA-binding</keyword>
<dbReference type="Gene3D" id="1.10.10.10">
    <property type="entry name" value="Winged helix-like DNA-binding domain superfamily/Winged helix DNA-binding domain"/>
    <property type="match status" value="1"/>
</dbReference>
<dbReference type="SUPFAM" id="SSF55781">
    <property type="entry name" value="GAF domain-like"/>
    <property type="match status" value="1"/>
</dbReference>
<sequence length="398" mass="44211">MITPELLTLFEGAYPSCLVTCSADGIPNMSNLTRVWAEGADHVMVANQLLNKTYRNITEHPLALLKMTNPRDFVHWELSVRFIRSESEGERYDRILQDLRAVSWMAGVPLSAGLRSVLIFEVLSVRPCVEEALHLNPPQEAYGDLLKVLAEVHTWSRLSYWVPQDADEEVSLQASRGVTGAGVEPSAFEAMKRLALLVRSEGRLVRLRNIRSQLRYLHSIRTASPEQGAPSPSVPVTGATPSSYLAFPIEASGQVIGIVCCEDTGGQAEAFSGIEDGYVELLAGKLGEALLAVSTIPEAEREAMLRQAADRARLQWAKAKDPFHTMLSARERQVAEQVARGLTNTEIAKRLFISPRTVTTHLERIYQKLQVTSRAALTRYVTEHELLAEQEERTPKNT</sequence>
<dbReference type="PROSITE" id="PS00622">
    <property type="entry name" value="HTH_LUXR_1"/>
    <property type="match status" value="1"/>
</dbReference>
<dbReference type="InterPro" id="IPR016032">
    <property type="entry name" value="Sig_transdc_resp-reg_C-effctor"/>
</dbReference>
<evidence type="ECO:0000313" key="6">
    <source>
        <dbReference type="Proteomes" id="UP001589776"/>
    </source>
</evidence>
<accession>A0ABV6DVK7</accession>
<name>A0ABV6DVK7_9BACL</name>
<reference evidence="5 6" key="1">
    <citation type="submission" date="2024-09" db="EMBL/GenBank/DDBJ databases">
        <authorList>
            <person name="Sun Q."/>
            <person name="Mori K."/>
        </authorList>
    </citation>
    <scope>NUCLEOTIDE SEQUENCE [LARGE SCALE GENOMIC DNA]</scope>
    <source>
        <strain evidence="5 6">CCM 7759</strain>
    </source>
</reference>
<protein>
    <submittedName>
        <fullName evidence="5">LuxR C-terminal-related transcriptional regulator</fullName>
    </submittedName>
</protein>
<keyword evidence="1" id="KW-0805">Transcription regulation</keyword>
<evidence type="ECO:0000259" key="4">
    <source>
        <dbReference type="PROSITE" id="PS50043"/>
    </source>
</evidence>
<gene>
    <name evidence="5" type="ORF">ACFFK0_29690</name>
</gene>
<dbReference type="Gene3D" id="3.30.450.40">
    <property type="match status" value="1"/>
</dbReference>
<evidence type="ECO:0000256" key="1">
    <source>
        <dbReference type="ARBA" id="ARBA00023015"/>
    </source>
</evidence>
<dbReference type="SUPFAM" id="SSF50475">
    <property type="entry name" value="FMN-binding split barrel"/>
    <property type="match status" value="1"/>
</dbReference>
<dbReference type="SUPFAM" id="SSF46894">
    <property type="entry name" value="C-terminal effector domain of the bipartite response regulators"/>
    <property type="match status" value="1"/>
</dbReference>
<dbReference type="InterPro" id="IPR029016">
    <property type="entry name" value="GAF-like_dom_sf"/>
</dbReference>
<proteinExistence type="predicted"/>
<evidence type="ECO:0000313" key="5">
    <source>
        <dbReference type="EMBL" id="MFC0216573.1"/>
    </source>
</evidence>
<dbReference type="PRINTS" id="PR00038">
    <property type="entry name" value="HTHLUXR"/>
</dbReference>
<dbReference type="SMART" id="SM00421">
    <property type="entry name" value="HTH_LUXR"/>
    <property type="match status" value="1"/>
</dbReference>
<dbReference type="RefSeq" id="WP_377474887.1">
    <property type="nucleotide sequence ID" value="NZ_JBHLWN010000122.1"/>
</dbReference>
<evidence type="ECO:0000256" key="3">
    <source>
        <dbReference type="ARBA" id="ARBA00023163"/>
    </source>
</evidence>
<evidence type="ECO:0000256" key="2">
    <source>
        <dbReference type="ARBA" id="ARBA00023125"/>
    </source>
</evidence>
<dbReference type="PANTHER" id="PTHR44688">
    <property type="entry name" value="DNA-BINDING TRANSCRIPTIONAL ACTIVATOR DEVR_DOSR"/>
    <property type="match status" value="1"/>
</dbReference>
<dbReference type="Pfam" id="PF00196">
    <property type="entry name" value="GerE"/>
    <property type="match status" value="1"/>
</dbReference>
<comment type="caution">
    <text evidence="5">The sequence shown here is derived from an EMBL/GenBank/DDBJ whole genome shotgun (WGS) entry which is preliminary data.</text>
</comment>
<feature type="domain" description="HTH luxR-type" evidence="4">
    <location>
        <begin position="319"/>
        <end position="385"/>
    </location>
</feature>
<dbReference type="InterPro" id="IPR012349">
    <property type="entry name" value="Split_barrel_FMN-bd"/>
</dbReference>
<keyword evidence="6" id="KW-1185">Reference proteome</keyword>
<dbReference type="EMBL" id="JBHLWN010000122">
    <property type="protein sequence ID" value="MFC0216573.1"/>
    <property type="molecule type" value="Genomic_DNA"/>
</dbReference>
<dbReference type="PANTHER" id="PTHR44688:SF16">
    <property type="entry name" value="DNA-BINDING TRANSCRIPTIONAL ACTIVATOR DEVR_DOSR"/>
    <property type="match status" value="1"/>
</dbReference>